<dbReference type="InterPro" id="IPR018076">
    <property type="entry name" value="T2SS_GspF_dom"/>
</dbReference>
<dbReference type="Proteomes" id="UP000000536">
    <property type="component" value="Chromosome"/>
</dbReference>
<evidence type="ECO:0000313" key="8">
    <source>
        <dbReference type="EMBL" id="BAD86040.1"/>
    </source>
</evidence>
<dbReference type="GO" id="GO:0005886">
    <property type="term" value="C:plasma membrane"/>
    <property type="evidence" value="ECO:0007669"/>
    <property type="project" value="UniProtKB-SubCell"/>
</dbReference>
<evidence type="ECO:0000256" key="6">
    <source>
        <dbReference type="SAM" id="Phobius"/>
    </source>
</evidence>
<dbReference type="InParanoid" id="Q5JEN2"/>
<protein>
    <submittedName>
        <fullName evidence="8">Hypothetical membrane protein, conserved</fullName>
    </submittedName>
</protein>
<dbReference type="InterPro" id="IPR056569">
    <property type="entry name" value="ArlJ-like"/>
</dbReference>
<dbReference type="Gene3D" id="1.20.81.30">
    <property type="entry name" value="Type II secretion system (T2SS), domain F"/>
    <property type="match status" value="1"/>
</dbReference>
<evidence type="ECO:0000256" key="4">
    <source>
        <dbReference type="ARBA" id="ARBA00022989"/>
    </source>
</evidence>
<accession>Q5JEN2</accession>
<dbReference type="KEGG" id="tko:TK1851"/>
<feature type="transmembrane region" description="Helical" evidence="6">
    <location>
        <begin position="211"/>
        <end position="233"/>
    </location>
</feature>
<dbReference type="eggNOG" id="arCOG01811">
    <property type="taxonomic scope" value="Archaea"/>
</dbReference>
<proteinExistence type="predicted"/>
<evidence type="ECO:0000259" key="7">
    <source>
        <dbReference type="Pfam" id="PF00482"/>
    </source>
</evidence>
<sequence>MKRMPKLNISGPLVQLIERLLPGRYLKRYELFLYSANINFLAAEYLVISLLMGLILGLAFSIFSFLYGAIAFIAGFIGMAFLYPYWRLTKRIDEIEKSLPDAFFYLASSLRAGISFSEALEELTTAKFGALTEEFKRTVAEINKGRPTADALRAFALRNKRSQVLYRSMMIVIEALERGAPMSDVLMYVANDVREILRIQQERKASTGMQIMFFTITSGFVGPLILGIVTQVMSSMSSPELGIMFPMDSMTTILMAFVVVQAVLSGLGMGIIREGKYSAGLKYSLMLTVMGLVVFKVATILKLSF</sequence>
<dbReference type="PANTHER" id="PTHR35402">
    <property type="entry name" value="INTEGRAL MEMBRANE PROTEIN-RELATED"/>
    <property type="match status" value="1"/>
</dbReference>
<feature type="transmembrane region" description="Helical" evidence="6">
    <location>
        <begin position="31"/>
        <end position="59"/>
    </location>
</feature>
<dbReference type="EMBL" id="AP006878">
    <property type="protein sequence ID" value="BAD86040.1"/>
    <property type="molecule type" value="Genomic_DNA"/>
</dbReference>
<feature type="transmembrane region" description="Helical" evidence="6">
    <location>
        <begin position="65"/>
        <end position="86"/>
    </location>
</feature>
<feature type="transmembrane region" description="Helical" evidence="6">
    <location>
        <begin position="253"/>
        <end position="272"/>
    </location>
</feature>
<dbReference type="PANTHER" id="PTHR35402:SF1">
    <property type="entry name" value="TYPE II SECRETION SYSTEM PROTEIN GSPF DOMAIN-CONTAINING PROTEIN"/>
    <property type="match status" value="1"/>
</dbReference>
<evidence type="ECO:0000313" key="9">
    <source>
        <dbReference type="Proteomes" id="UP000000536"/>
    </source>
</evidence>
<reference evidence="8 9" key="1">
    <citation type="journal article" date="2005" name="Genome Res.">
        <title>Complete genome sequence of the hyperthermophilic archaeon Thermococcus kodakaraensis KOD1 and comparison with Pyrococcus genomes.</title>
        <authorList>
            <person name="Fukui T."/>
            <person name="Atomi H."/>
            <person name="Kanai T."/>
            <person name="Matsumi R."/>
            <person name="Fujiwara S."/>
            <person name="Imanaka T."/>
        </authorList>
    </citation>
    <scope>NUCLEOTIDE SEQUENCE [LARGE SCALE GENOMIC DNA]</scope>
    <source>
        <strain evidence="9">ATCC BAA-918 / JCM 12380 / KOD1</strain>
    </source>
</reference>
<evidence type="ECO:0000256" key="2">
    <source>
        <dbReference type="ARBA" id="ARBA00022475"/>
    </source>
</evidence>
<keyword evidence="2" id="KW-1003">Cell membrane</keyword>
<keyword evidence="3 6" id="KW-0812">Transmembrane</keyword>
<dbReference type="PhylomeDB" id="Q5JEN2"/>
<keyword evidence="9" id="KW-1185">Reference proteome</keyword>
<evidence type="ECO:0000256" key="1">
    <source>
        <dbReference type="ARBA" id="ARBA00004651"/>
    </source>
</evidence>
<gene>
    <name evidence="8" type="ordered locus">TK1851</name>
</gene>
<organism evidence="8 9">
    <name type="scientific">Thermococcus kodakarensis (strain ATCC BAA-918 / JCM 12380 / KOD1)</name>
    <name type="common">Pyrococcus kodakaraensis (strain KOD1)</name>
    <dbReference type="NCBI Taxonomy" id="69014"/>
    <lineage>
        <taxon>Archaea</taxon>
        <taxon>Methanobacteriati</taxon>
        <taxon>Methanobacteriota</taxon>
        <taxon>Thermococci</taxon>
        <taxon>Thermococcales</taxon>
        <taxon>Thermococcaceae</taxon>
        <taxon>Thermococcus</taxon>
    </lineage>
</organism>
<dbReference type="PATRIC" id="fig|69014.16.peg.1808"/>
<keyword evidence="5 6" id="KW-0472">Membrane</keyword>
<feature type="domain" description="Type II secretion system protein GspF" evidence="7">
    <location>
        <begin position="105"/>
        <end position="228"/>
    </location>
</feature>
<dbReference type="EnsemblBacteria" id="BAD86040">
    <property type="protein sequence ID" value="BAD86040"/>
    <property type="gene ID" value="TK1851"/>
</dbReference>
<dbReference type="HOGENOM" id="CLU_077875_0_0_2"/>
<comment type="subcellular location">
    <subcellularLocation>
        <location evidence="1">Cell membrane</location>
        <topology evidence="1">Multi-pass membrane protein</topology>
    </subcellularLocation>
</comment>
<evidence type="ECO:0000256" key="3">
    <source>
        <dbReference type="ARBA" id="ARBA00022692"/>
    </source>
</evidence>
<dbReference type="InterPro" id="IPR042094">
    <property type="entry name" value="T2SS_GspF_sf"/>
</dbReference>
<keyword evidence="4 6" id="KW-1133">Transmembrane helix</keyword>
<name>Q5JEN2_THEKO</name>
<dbReference type="AlphaFoldDB" id="Q5JEN2"/>
<dbReference type="STRING" id="69014.TK1851"/>
<dbReference type="Pfam" id="PF00482">
    <property type="entry name" value="T2SSF"/>
    <property type="match status" value="1"/>
</dbReference>
<evidence type="ECO:0000256" key="5">
    <source>
        <dbReference type="ARBA" id="ARBA00023136"/>
    </source>
</evidence>
<feature type="transmembrane region" description="Helical" evidence="6">
    <location>
        <begin position="284"/>
        <end position="303"/>
    </location>
</feature>